<dbReference type="EMBL" id="LS997611">
    <property type="protein sequence ID" value="SYZ63788.1"/>
    <property type="molecule type" value="Genomic_DNA"/>
</dbReference>
<name>A0A3P3Z0Q5_LEIBR</name>
<dbReference type="GO" id="GO:0006401">
    <property type="term" value="P:RNA catabolic process"/>
    <property type="evidence" value="ECO:0007669"/>
    <property type="project" value="InterPro"/>
</dbReference>
<dbReference type="Pfam" id="PF08615">
    <property type="entry name" value="RNase_H2_suC"/>
    <property type="match status" value="1"/>
</dbReference>
<gene>
    <name evidence="1" type="ORF">LBRM2904_12.0940</name>
</gene>
<protein>
    <submittedName>
        <fullName evidence="1">Ribonuclease_H2_non-catalytic_subunit_(Ylr154p-like)</fullName>
    </submittedName>
</protein>
<evidence type="ECO:0000313" key="2">
    <source>
        <dbReference type="Proteomes" id="UP000319462"/>
    </source>
</evidence>
<evidence type="ECO:0000313" key="1">
    <source>
        <dbReference type="EMBL" id="SYZ63788.1"/>
    </source>
</evidence>
<dbReference type="GO" id="GO:0032299">
    <property type="term" value="C:ribonuclease H2 complex"/>
    <property type="evidence" value="ECO:0007669"/>
    <property type="project" value="InterPro"/>
</dbReference>
<reference evidence="1 2" key="1">
    <citation type="submission" date="2018-09" db="EMBL/GenBank/DDBJ databases">
        <authorList>
            <person name="Peiro R."/>
            <person name="Begona"/>
            <person name="Cbmso G."/>
            <person name="Lopez M."/>
            <person name="Gonzalez S."/>
        </authorList>
    </citation>
    <scope>NUCLEOTIDE SEQUENCE [LARGE SCALE GENOMIC DNA]</scope>
</reference>
<sequence>MSESLSTAQSPKGGGAAPEEFLFHSLPLQTDFDGTTDVRENFTSTMVRSSNDGLWRATLRGRALLGEEVQLPEGYAIAMTTVTTNKTFSPPSPTSASLSTFITPTAEADEIETPDQVSIQACASRYVVWEHDKAPTAAATISQWVTLAQLIHTSSQ</sequence>
<dbReference type="PANTHER" id="PTHR47204">
    <property type="entry name" value="OS02G0168900 PROTEIN"/>
    <property type="match status" value="1"/>
</dbReference>
<dbReference type="Gene3D" id="2.40.128.680">
    <property type="match status" value="1"/>
</dbReference>
<accession>A0A3P3Z0Q5</accession>
<proteinExistence type="predicted"/>
<dbReference type="Proteomes" id="UP000319462">
    <property type="component" value="Chromosome 12"/>
</dbReference>
<dbReference type="CDD" id="cd09271">
    <property type="entry name" value="RNase_H2-C"/>
    <property type="match status" value="1"/>
</dbReference>
<dbReference type="PANTHER" id="PTHR47204:SF1">
    <property type="entry name" value="RIBONUCLEASE H2 SUBUNIT C"/>
    <property type="match status" value="1"/>
</dbReference>
<dbReference type="InterPro" id="IPR013924">
    <property type="entry name" value="RNase_H2_suC"/>
</dbReference>
<organism evidence="1 2">
    <name type="scientific">Leishmania braziliensis MHOM/BR/75/M2904</name>
    <dbReference type="NCBI Taxonomy" id="420245"/>
    <lineage>
        <taxon>Eukaryota</taxon>
        <taxon>Discoba</taxon>
        <taxon>Euglenozoa</taxon>
        <taxon>Kinetoplastea</taxon>
        <taxon>Metakinetoplastina</taxon>
        <taxon>Trypanosomatida</taxon>
        <taxon>Trypanosomatidae</taxon>
        <taxon>Leishmaniinae</taxon>
        <taxon>Leishmania</taxon>
        <taxon>Leishmania braziliensis species complex</taxon>
    </lineage>
</organism>
<dbReference type="AlphaFoldDB" id="A0A3P3Z0Q5"/>